<keyword evidence="5" id="KW-0592">Phosphate transport</keyword>
<feature type="transmembrane region" description="Helical" evidence="10">
    <location>
        <begin position="287"/>
        <end position="306"/>
    </location>
</feature>
<dbReference type="PANTHER" id="PTHR10783">
    <property type="entry name" value="XENOTROPIC AND POLYTROPIC RETROVIRUS RECEPTOR 1-RELATED"/>
    <property type="match status" value="1"/>
</dbReference>
<dbReference type="GO" id="GO:0016036">
    <property type="term" value="P:cellular response to phosphate starvation"/>
    <property type="evidence" value="ECO:0007669"/>
    <property type="project" value="TreeGrafter"/>
</dbReference>
<evidence type="ECO:0000256" key="2">
    <source>
        <dbReference type="ARBA" id="ARBA00009665"/>
    </source>
</evidence>
<reference evidence="13 14" key="1">
    <citation type="submission" date="2013-10" db="EMBL/GenBank/DDBJ databases">
        <authorList>
            <consortium name="International Citrus Genome Consortium"/>
            <person name="Jenkins J."/>
            <person name="Schmutz J."/>
            <person name="Prochnik S."/>
            <person name="Rokhsar D."/>
            <person name="Gmitter F."/>
            <person name="Ollitrault P."/>
            <person name="Machado M."/>
            <person name="Talon M."/>
            <person name="Wincker P."/>
            <person name="Jaillon O."/>
            <person name="Morgante M."/>
        </authorList>
    </citation>
    <scope>NUCLEOTIDE SEQUENCE</scope>
    <source>
        <strain evidence="14">cv. Clemenules</strain>
    </source>
</reference>
<keyword evidence="14" id="KW-1185">Reference proteome</keyword>
<dbReference type="Pfam" id="PF03105">
    <property type="entry name" value="SPX"/>
    <property type="match status" value="1"/>
</dbReference>
<evidence type="ECO:0000256" key="6">
    <source>
        <dbReference type="ARBA" id="ARBA00022692"/>
    </source>
</evidence>
<dbReference type="OMA" id="NCCQEIQ"/>
<keyword evidence="8 10" id="KW-0472">Membrane</keyword>
<organism evidence="13 14">
    <name type="scientific">Citrus clementina</name>
    <name type="common">Clementine</name>
    <name type="synonym">Citrus deliciosa x Citrus sinensis</name>
    <dbReference type="NCBI Taxonomy" id="85681"/>
    <lineage>
        <taxon>Eukaryota</taxon>
        <taxon>Viridiplantae</taxon>
        <taxon>Streptophyta</taxon>
        <taxon>Embryophyta</taxon>
        <taxon>Tracheophyta</taxon>
        <taxon>Spermatophyta</taxon>
        <taxon>Magnoliopsida</taxon>
        <taxon>eudicotyledons</taxon>
        <taxon>Gunneridae</taxon>
        <taxon>Pentapetalae</taxon>
        <taxon>rosids</taxon>
        <taxon>malvids</taxon>
        <taxon>Sapindales</taxon>
        <taxon>Rutaceae</taxon>
        <taxon>Aurantioideae</taxon>
        <taxon>Citrus</taxon>
    </lineage>
</organism>
<protein>
    <recommendedName>
        <fullName evidence="15">EXS domain-containing protein</fullName>
    </recommendedName>
</protein>
<feature type="transmembrane region" description="Helical" evidence="10">
    <location>
        <begin position="202"/>
        <end position="225"/>
    </location>
</feature>
<name>V4SXJ2_CITCL</name>
<gene>
    <name evidence="13" type="ORF">CICLE_v10011324mg</name>
</gene>
<evidence type="ECO:0000256" key="3">
    <source>
        <dbReference type="ARBA" id="ARBA00022448"/>
    </source>
</evidence>
<keyword evidence="7 10" id="KW-1133">Transmembrane helix</keyword>
<sequence length="605" mass="70682">MKFGKEYASQMVPEWQEAYMNYDSLKTILKDIQRMKQRSRQNGGLTRAMTLYRAFSGLVQGQEKTPISPSKKDIESQYILVNSVSKNGSESYETTFLKVAEEGGECEQEYFRRLDDEFNKVDNFLNILAFSKIMKKYDKITSRRASTSYMRMVDNSYLSISDEVTKLMERVEDTFIKHFSNSNRRKGMNNLRPKTKKERHRISFSLGLFVGCSAALILALILIIHARGLLDKRGKTQYMENMFPLYSLFAFVVLHMLMYAANICFWRQYRVNYPFIFGFKQGTELGYREVLLVSFCLAALALTSVLSNLDMEMNPKTKEYEALTELLPLGLVLLVIIVLICPFNIIYRSSRFFFLASLFHCICAPLYKVALRDFFLADQLTSQVQAIRSLEFYICYYGWGDYKQRQNTCKSSGVYNTFYFIVAVIPYWSRFLQCLRRLCEEKDPMQGYNGLKYLATIIAITTRTAYSLYMGFSWKIISGIFSAIATIYGTYWDLVVDWGLLQRQSKNRWLRDKLLISSKSVYFAAIVLNVLLRFAWLQTVLNIQFSFLHRQTLITIVASLEIIRRGIWNFFRLENEHLNNVGKYRAFKSVPLPFTYCEEDEDHNE</sequence>
<dbReference type="FunCoup" id="V4SXJ2">
    <property type="interactions" value="2486"/>
</dbReference>
<dbReference type="eggNOG" id="KOG1162">
    <property type="taxonomic scope" value="Eukaryota"/>
</dbReference>
<keyword evidence="4" id="KW-1003">Cell membrane</keyword>
<dbReference type="AlphaFoldDB" id="V4SXJ2"/>
<comment type="similarity">
    <text evidence="2">Belongs to the SYG1 (TC 2.A.94) family.</text>
</comment>
<dbReference type="GO" id="GO:0000822">
    <property type="term" value="F:inositol hexakisphosphate binding"/>
    <property type="evidence" value="ECO:0007669"/>
    <property type="project" value="TreeGrafter"/>
</dbReference>
<feature type="transmembrane region" description="Helical" evidence="10">
    <location>
        <begin position="326"/>
        <end position="345"/>
    </location>
</feature>
<comment type="function">
    <text evidence="9">May transport inorganic phosphate (Pi).</text>
</comment>
<feature type="domain" description="SPX" evidence="12">
    <location>
        <begin position="1"/>
        <end position="151"/>
    </location>
</feature>
<dbReference type="GO" id="GO:0006817">
    <property type="term" value="P:phosphate ion transport"/>
    <property type="evidence" value="ECO:0007669"/>
    <property type="project" value="UniProtKB-KW"/>
</dbReference>
<evidence type="ECO:0000256" key="10">
    <source>
        <dbReference type="SAM" id="Phobius"/>
    </source>
</evidence>
<dbReference type="Proteomes" id="UP000030687">
    <property type="component" value="Unassembled WGS sequence"/>
</dbReference>
<evidence type="ECO:0000256" key="7">
    <source>
        <dbReference type="ARBA" id="ARBA00022989"/>
    </source>
</evidence>
<evidence type="ECO:0000313" key="14">
    <source>
        <dbReference type="Proteomes" id="UP000030687"/>
    </source>
</evidence>
<keyword evidence="3" id="KW-0813">Transport</keyword>
<evidence type="ECO:0000256" key="8">
    <source>
        <dbReference type="ARBA" id="ARBA00023136"/>
    </source>
</evidence>
<dbReference type="CDD" id="cd14476">
    <property type="entry name" value="SPX_PHO1_like"/>
    <property type="match status" value="1"/>
</dbReference>
<keyword evidence="6 10" id="KW-0812">Transmembrane</keyword>
<dbReference type="EMBL" id="KI536861">
    <property type="protein sequence ID" value="ESR43755.1"/>
    <property type="molecule type" value="Genomic_DNA"/>
</dbReference>
<evidence type="ECO:0000256" key="9">
    <source>
        <dbReference type="ARBA" id="ARBA00043939"/>
    </source>
</evidence>
<dbReference type="PROSITE" id="PS51382">
    <property type="entry name" value="SPX"/>
    <property type="match status" value="1"/>
</dbReference>
<dbReference type="Pfam" id="PF03124">
    <property type="entry name" value="EXS"/>
    <property type="match status" value="1"/>
</dbReference>
<dbReference type="InterPro" id="IPR034092">
    <property type="entry name" value="PHO1_SPX"/>
</dbReference>
<accession>V4SXJ2</accession>
<comment type="subcellular location">
    <subcellularLocation>
        <location evidence="1">Cell membrane</location>
        <topology evidence="1">Multi-pass membrane protein</topology>
    </subcellularLocation>
</comment>
<evidence type="ECO:0008006" key="15">
    <source>
        <dbReference type="Google" id="ProtNLM"/>
    </source>
</evidence>
<evidence type="ECO:0000256" key="5">
    <source>
        <dbReference type="ARBA" id="ARBA00022592"/>
    </source>
</evidence>
<feature type="transmembrane region" description="Helical" evidence="10">
    <location>
        <begin position="413"/>
        <end position="432"/>
    </location>
</feature>
<dbReference type="GO" id="GO:0005886">
    <property type="term" value="C:plasma membrane"/>
    <property type="evidence" value="ECO:0007669"/>
    <property type="project" value="UniProtKB-SubCell"/>
</dbReference>
<dbReference type="KEGG" id="cic:CICLE_v10011324mg"/>
<feature type="transmembrane region" description="Helical" evidence="10">
    <location>
        <begin position="476"/>
        <end position="500"/>
    </location>
</feature>
<feature type="transmembrane region" description="Helical" evidence="10">
    <location>
        <begin position="521"/>
        <end position="541"/>
    </location>
</feature>
<dbReference type="GO" id="GO:0005802">
    <property type="term" value="C:trans-Golgi network"/>
    <property type="evidence" value="ECO:0007669"/>
    <property type="project" value="TreeGrafter"/>
</dbReference>
<dbReference type="Gramene" id="ESR43755">
    <property type="protein sequence ID" value="ESR43755"/>
    <property type="gene ID" value="CICLE_v10011324mg"/>
</dbReference>
<dbReference type="InterPro" id="IPR004331">
    <property type="entry name" value="SPX_dom"/>
</dbReference>
<proteinExistence type="inferred from homology"/>
<evidence type="ECO:0000313" key="13">
    <source>
        <dbReference type="EMBL" id="ESR43755.1"/>
    </source>
</evidence>
<dbReference type="InParanoid" id="V4SXJ2"/>
<evidence type="ECO:0000256" key="4">
    <source>
        <dbReference type="ARBA" id="ARBA00022475"/>
    </source>
</evidence>
<feature type="transmembrane region" description="Helical" evidence="10">
    <location>
        <begin position="245"/>
        <end position="266"/>
    </location>
</feature>
<evidence type="ECO:0000259" key="11">
    <source>
        <dbReference type="PROSITE" id="PS51380"/>
    </source>
</evidence>
<feature type="domain" description="EXS" evidence="11">
    <location>
        <begin position="410"/>
        <end position="604"/>
    </location>
</feature>
<dbReference type="PANTHER" id="PTHR10783:SF4">
    <property type="entry name" value="PHOSPHATE TRANSPORTER PHO1 HOMOLOG 3"/>
    <property type="match status" value="1"/>
</dbReference>
<dbReference type="InterPro" id="IPR004342">
    <property type="entry name" value="EXS_C"/>
</dbReference>
<evidence type="ECO:0000259" key="12">
    <source>
        <dbReference type="PROSITE" id="PS51382"/>
    </source>
</evidence>
<evidence type="ECO:0000256" key="1">
    <source>
        <dbReference type="ARBA" id="ARBA00004651"/>
    </source>
</evidence>
<dbReference type="PROSITE" id="PS51380">
    <property type="entry name" value="EXS"/>
    <property type="match status" value="1"/>
</dbReference>